<dbReference type="GO" id="GO:0003677">
    <property type="term" value="F:DNA binding"/>
    <property type="evidence" value="ECO:0007669"/>
    <property type="project" value="UniProtKB-KW"/>
</dbReference>
<evidence type="ECO:0000313" key="9">
    <source>
        <dbReference type="EMBL" id="GIJ19841.1"/>
    </source>
</evidence>
<dbReference type="PANTHER" id="PTHR43214">
    <property type="entry name" value="TWO-COMPONENT RESPONSE REGULATOR"/>
    <property type="match status" value="1"/>
</dbReference>
<feature type="modified residue" description="4-aspartylphosphate" evidence="5">
    <location>
        <position position="82"/>
    </location>
</feature>
<feature type="region of interest" description="Disordered" evidence="6">
    <location>
        <begin position="1"/>
        <end position="24"/>
    </location>
</feature>
<keyword evidence="1 5" id="KW-0597">Phosphoprotein</keyword>
<dbReference type="PROSITE" id="PS50110">
    <property type="entry name" value="RESPONSE_REGULATORY"/>
    <property type="match status" value="1"/>
</dbReference>
<dbReference type="EMBL" id="BOPB01000002">
    <property type="protein sequence ID" value="GIJ19841.1"/>
    <property type="molecule type" value="Genomic_DNA"/>
</dbReference>
<dbReference type="InterPro" id="IPR011006">
    <property type="entry name" value="CheY-like_superfamily"/>
</dbReference>
<sequence>MTGPLPAAGAESGVAPAAGTGSPANEERPVRILIVDDDALVRAGLSMILGGTPDLDVVGEAADGIEVVRAVAACRPDVVLMDIRMPRLDGLAATEALRALPQPPEVLVLTTFDADEHVLRALRAGASGFLLKDTPPGEIVRAVRRVAAGEATLSPTVTRTLIEHVTAGPVADPRRDRAARLIEGLTERERAVALALGMGRTNAEIAAELYMSVATVKAYVSRLLTRLGLNNRVQVALLVHDAGLV</sequence>
<evidence type="ECO:0000256" key="4">
    <source>
        <dbReference type="ARBA" id="ARBA00023163"/>
    </source>
</evidence>
<gene>
    <name evidence="9" type="ORF">Vlu01_04650</name>
</gene>
<feature type="compositionally biased region" description="Low complexity" evidence="6">
    <location>
        <begin position="7"/>
        <end position="19"/>
    </location>
</feature>
<name>A0ABQ4IPL1_9ACTN</name>
<dbReference type="InterPro" id="IPR016032">
    <property type="entry name" value="Sig_transdc_resp-reg_C-effctor"/>
</dbReference>
<dbReference type="SUPFAM" id="SSF52172">
    <property type="entry name" value="CheY-like"/>
    <property type="match status" value="1"/>
</dbReference>
<keyword evidence="4" id="KW-0804">Transcription</keyword>
<dbReference type="PANTHER" id="PTHR43214:SF24">
    <property type="entry name" value="TRANSCRIPTIONAL REGULATORY PROTEIN NARL-RELATED"/>
    <property type="match status" value="1"/>
</dbReference>
<evidence type="ECO:0000256" key="5">
    <source>
        <dbReference type="PROSITE-ProRule" id="PRU00169"/>
    </source>
</evidence>
<comment type="caution">
    <text evidence="9">The sequence shown here is derived from an EMBL/GenBank/DDBJ whole genome shotgun (WGS) entry which is preliminary data.</text>
</comment>
<dbReference type="Gene3D" id="3.40.50.2300">
    <property type="match status" value="1"/>
</dbReference>
<dbReference type="Pfam" id="PF00072">
    <property type="entry name" value="Response_reg"/>
    <property type="match status" value="1"/>
</dbReference>
<keyword evidence="3 9" id="KW-0238">DNA-binding</keyword>
<organism evidence="9 10">
    <name type="scientific">Micromonospora lutea</name>
    <dbReference type="NCBI Taxonomy" id="419825"/>
    <lineage>
        <taxon>Bacteria</taxon>
        <taxon>Bacillati</taxon>
        <taxon>Actinomycetota</taxon>
        <taxon>Actinomycetes</taxon>
        <taxon>Micromonosporales</taxon>
        <taxon>Micromonosporaceae</taxon>
        <taxon>Micromonospora</taxon>
    </lineage>
</organism>
<evidence type="ECO:0000259" key="7">
    <source>
        <dbReference type="PROSITE" id="PS50043"/>
    </source>
</evidence>
<evidence type="ECO:0000313" key="10">
    <source>
        <dbReference type="Proteomes" id="UP000643165"/>
    </source>
</evidence>
<proteinExistence type="predicted"/>
<evidence type="ECO:0000256" key="6">
    <source>
        <dbReference type="SAM" id="MobiDB-lite"/>
    </source>
</evidence>
<evidence type="ECO:0000259" key="8">
    <source>
        <dbReference type="PROSITE" id="PS50110"/>
    </source>
</evidence>
<dbReference type="InterPro" id="IPR058245">
    <property type="entry name" value="NreC/VraR/RcsB-like_REC"/>
</dbReference>
<dbReference type="SMART" id="SM00448">
    <property type="entry name" value="REC"/>
    <property type="match status" value="1"/>
</dbReference>
<accession>A0ABQ4IPL1</accession>
<dbReference type="SMART" id="SM00421">
    <property type="entry name" value="HTH_LUXR"/>
    <property type="match status" value="1"/>
</dbReference>
<feature type="domain" description="HTH luxR-type" evidence="7">
    <location>
        <begin position="178"/>
        <end position="243"/>
    </location>
</feature>
<evidence type="ECO:0000256" key="3">
    <source>
        <dbReference type="ARBA" id="ARBA00023125"/>
    </source>
</evidence>
<dbReference type="PROSITE" id="PS50043">
    <property type="entry name" value="HTH_LUXR_2"/>
    <property type="match status" value="1"/>
</dbReference>
<dbReference type="InterPro" id="IPR039420">
    <property type="entry name" value="WalR-like"/>
</dbReference>
<reference evidence="9 10" key="1">
    <citation type="submission" date="2021-01" db="EMBL/GenBank/DDBJ databases">
        <title>Whole genome shotgun sequence of Verrucosispora lutea NBRC 106530.</title>
        <authorList>
            <person name="Komaki H."/>
            <person name="Tamura T."/>
        </authorList>
    </citation>
    <scope>NUCLEOTIDE SEQUENCE [LARGE SCALE GENOMIC DNA]</scope>
    <source>
        <strain evidence="9 10">NBRC 106530</strain>
    </source>
</reference>
<evidence type="ECO:0000256" key="1">
    <source>
        <dbReference type="ARBA" id="ARBA00022553"/>
    </source>
</evidence>
<dbReference type="SUPFAM" id="SSF46894">
    <property type="entry name" value="C-terminal effector domain of the bipartite response regulators"/>
    <property type="match status" value="1"/>
</dbReference>
<keyword evidence="10" id="KW-1185">Reference proteome</keyword>
<protein>
    <submittedName>
        <fullName evidence="9">DNA-binding response regulator</fullName>
    </submittedName>
</protein>
<dbReference type="Proteomes" id="UP000643165">
    <property type="component" value="Unassembled WGS sequence"/>
</dbReference>
<dbReference type="PRINTS" id="PR00038">
    <property type="entry name" value="HTHLUXR"/>
</dbReference>
<dbReference type="InterPro" id="IPR000792">
    <property type="entry name" value="Tscrpt_reg_LuxR_C"/>
</dbReference>
<feature type="domain" description="Response regulatory" evidence="8">
    <location>
        <begin position="31"/>
        <end position="147"/>
    </location>
</feature>
<dbReference type="CDD" id="cd06170">
    <property type="entry name" value="LuxR_C_like"/>
    <property type="match status" value="1"/>
</dbReference>
<dbReference type="PROSITE" id="PS00622">
    <property type="entry name" value="HTH_LUXR_1"/>
    <property type="match status" value="1"/>
</dbReference>
<evidence type="ECO:0000256" key="2">
    <source>
        <dbReference type="ARBA" id="ARBA00023015"/>
    </source>
</evidence>
<keyword evidence="2" id="KW-0805">Transcription regulation</keyword>
<dbReference type="CDD" id="cd17535">
    <property type="entry name" value="REC_NarL-like"/>
    <property type="match status" value="1"/>
</dbReference>
<dbReference type="InterPro" id="IPR001789">
    <property type="entry name" value="Sig_transdc_resp-reg_receiver"/>
</dbReference>
<dbReference type="Pfam" id="PF00196">
    <property type="entry name" value="GerE"/>
    <property type="match status" value="1"/>
</dbReference>